<organism evidence="1 2">
    <name type="scientific">Paramuricea clavata</name>
    <name type="common">Red gorgonian</name>
    <name type="synonym">Violescent sea-whip</name>
    <dbReference type="NCBI Taxonomy" id="317549"/>
    <lineage>
        <taxon>Eukaryota</taxon>
        <taxon>Metazoa</taxon>
        <taxon>Cnidaria</taxon>
        <taxon>Anthozoa</taxon>
        <taxon>Octocorallia</taxon>
        <taxon>Malacalcyonacea</taxon>
        <taxon>Plexauridae</taxon>
        <taxon>Paramuricea</taxon>
    </lineage>
</organism>
<dbReference type="PANTHER" id="PTHR33332">
    <property type="entry name" value="REVERSE TRANSCRIPTASE DOMAIN-CONTAINING PROTEIN"/>
    <property type="match status" value="1"/>
</dbReference>
<dbReference type="Pfam" id="PF00078">
    <property type="entry name" value="RVT_1"/>
    <property type="match status" value="1"/>
</dbReference>
<keyword evidence="2" id="KW-1185">Reference proteome</keyword>
<dbReference type="AlphaFoldDB" id="A0A7D9D5H3"/>
<evidence type="ECO:0000313" key="1">
    <source>
        <dbReference type="EMBL" id="CAB3976854.1"/>
    </source>
</evidence>
<dbReference type="InterPro" id="IPR043502">
    <property type="entry name" value="DNA/RNA_pol_sf"/>
</dbReference>
<gene>
    <name evidence="1" type="ORF">PACLA_8A025526</name>
</gene>
<proteinExistence type="predicted"/>
<reference evidence="1" key="1">
    <citation type="submission" date="2020-04" db="EMBL/GenBank/DDBJ databases">
        <authorList>
            <person name="Alioto T."/>
            <person name="Alioto T."/>
            <person name="Gomez Garrido J."/>
        </authorList>
    </citation>
    <scope>NUCLEOTIDE SEQUENCE</scope>
    <source>
        <strain evidence="1">A484AB</strain>
    </source>
</reference>
<comment type="caution">
    <text evidence="1">The sequence shown here is derived from an EMBL/GenBank/DDBJ whole genome shotgun (WGS) entry which is preliminary data.</text>
</comment>
<dbReference type="SUPFAM" id="SSF56672">
    <property type="entry name" value="DNA/RNA polymerases"/>
    <property type="match status" value="1"/>
</dbReference>
<name>A0A7D9D5H3_PARCT</name>
<dbReference type="OrthoDB" id="8068635at2759"/>
<evidence type="ECO:0000313" key="2">
    <source>
        <dbReference type="Proteomes" id="UP001152795"/>
    </source>
</evidence>
<accession>A0A7D9D5H3</accession>
<dbReference type="EMBL" id="CACRXK020000017">
    <property type="protein sequence ID" value="CAB3976854.1"/>
    <property type="molecule type" value="Genomic_DNA"/>
</dbReference>
<dbReference type="InterPro" id="IPR000477">
    <property type="entry name" value="RT_dom"/>
</dbReference>
<dbReference type="PROSITE" id="PS50878">
    <property type="entry name" value="RT_POL"/>
    <property type="match status" value="1"/>
</dbReference>
<protein>
    <submittedName>
        <fullName evidence="1">Uncharacterized protein</fullName>
    </submittedName>
</protein>
<sequence length="544" mass="61508">MDMEYKNLRPISNLQFVSKFTERAVSDQIYNHIVANNVFPPLQSAYRKHHSTETALLKVINDIHVNMNNQQVTLLVFLHLSSTFDTVDHDILINRIQTSFGITDTALLLLKSYLSGRSIRVIIDESTSESLNMPYGVPQGSCLGPLLFTVYASKLFEVVKHHLPNAHAYADATKLYLAFKPETTQCQEDAMEAMEKCIKAVRAWMLQLPYTYHALTIARNNSQLNLTPSFFKDSVLKNKYAKKEAPIIQALENLSNEEQERMKIKFDVAYLVATEQMAFSKYPSICALEKRHVAQAKFFSLLIDGSTDKSNANNEATLVLWFDPEGENEKVCTKIGYLTVYRPHHVTAEGLLETVNNSLRFLQVETLDGDNVDDEALDPGVVACEPFIIYTLRSMQSNDLDILAAISHIIKTLNETNKLTSKPLEQWKTYSDTLKKVQQDEKGQSEYQTQILPNLEGAKTFLLQNSRAYGNAVTTCIKSRLSWSDLQHLRDVILVLATVGWEKVMDKLDAHGDQEEIDDTDSEDPLNARQACRSIQGAIGRSRC</sequence>
<dbReference type="Proteomes" id="UP001152795">
    <property type="component" value="Unassembled WGS sequence"/>
</dbReference>